<evidence type="ECO:0000256" key="4">
    <source>
        <dbReference type="SAM" id="MobiDB-lite"/>
    </source>
</evidence>
<feature type="compositionally biased region" description="Pro residues" evidence="4">
    <location>
        <begin position="957"/>
        <end position="966"/>
    </location>
</feature>
<feature type="repeat" description="WD" evidence="3">
    <location>
        <begin position="1295"/>
        <end position="1336"/>
    </location>
</feature>
<dbReference type="PROSITE" id="PS50294">
    <property type="entry name" value="WD_REPEATS_REGION"/>
    <property type="match status" value="14"/>
</dbReference>
<feature type="repeat" description="WD" evidence="3">
    <location>
        <begin position="1678"/>
        <end position="1710"/>
    </location>
</feature>
<dbReference type="PROSITE" id="PS50082">
    <property type="entry name" value="WD_REPEATS_2"/>
    <property type="match status" value="14"/>
</dbReference>
<sequence>MCPIGVGTSRSNQVKKTDTGKLWLMFVGVNKYQDEGLPTLNYSSVDCQGLADALTGATRQFPQKEVKIHHDFASLSPSKENVRVSLQEITAAAKPQDMVLFYFSGHGMLEPNSQEAFLCLADTQKSNLQNTGLKLQELLQLLNNCPAQNQLVWLDACHSGGMTLRGTTREPLLNPTTQLVEILQRSAAKSKGFYALLSCDNNQQSWEFPELGHGVFSYYLMRGLNGEAADSKGIISADGLYRYVYHQTLQYIDKTNQQLRLINQQRRGKGDTQLEREYPLQTPKRIVEGVGELILGAREEKADDDMHRRLGIVVEGLSGSTVTLDISKFLGNVGGFNLEYLQGTKAAADDVRSAIARLLHSPESGTILLYLRGRIEETEAIDSLVLGEDIRIKRSWLKQQLRQCNAKQIIILDCPGSAAFLQDWVEDLQIDSQEGQCIIACASLASSPEKFAQTLFDTLKVAAEADGLSAAGAIAQLQLQLAGSDIPFYVWLSGTQGIIEILREKTYLQGREQKAGLDLGICPYMGLSAFSENDAQYFYGRESLTQQLIHQLRDRSFLAVVGASGSGKSSVVQAGVIPQLRLGKQIPSSEQWLIRTLRPGANPIEVLAQRLGGERRGQGGQGGWGGQGGQGGQGGLLEDKEEISISSLSSPSSLSPLSPSSPPSPPPHLFLEGVLHQGVESFVYWLRNRPEPMIVLVIDQFEELFTLASPTDRERFLELVLGAAEYAKDRFKLIITLRADFITSCLEVPRLAEVLQESSVLVPPRLSLDDYRQVIVSPAQQVGLKLEPELVEVLLRELNHSVGDLPLLEFVLEQLWQHRSTGKLTLQAYQEELGGIKGALERSSQALYESLDSQAKECAKWIFLSLTQLGEGTEDTRRRIHKSELIVKKYPAALVERTLQALTAAKLIVMNLEEEEEDGGRGGQGDKETRGQGDKETRGQGDKETRGQGDKGTILSPHPPLPPSPCLPHSHLPLPPVTVEVAHEILIRHWSTLRWWLEENRSRLRSQRQIEQAAQLWLQTGQQSDFLLQGVRLAEAEDIYIKYTDELTADVQQFIEGCLEERKRQQFQEKRRLRQAQRAVVALSFLGIAASSFAGLAYFQTRTAQLREIEALNSSSQANFLSNQPLEALIASVKAGKQLKQIIGASKDVQFQTISSLGHALSNTQQLNRLEGHGKAVISVKFSPDGQTIASASDDETVKLWRRDGKLLRTLEGHEEAIKDVSFSPDGKMIATGSFDGKVKLWRTIDGGLIKTINAHDAEIYSVSWSADGQMIGSGSADKTVKIWRVSDGQFIRTLSGHNDDVNSISFSLDSQIIASGSADKTIKIWRVSDGTLLKTLTGHTAAVNSVAFSPEGKIASGSADKTIKIWRITDATLPKTIEAHSDQVTSVSFSPDGQTLASASKDKTINLWNPKDGTLLQTFLGHTIEVNGVSFSPDAQTLASAGADQTVILWRRDNSLIKTLTGHNSWVNSVSFSPQGNLLASVSDDKSIKLWHIPNMTLRSSLEGLDKSPDGHNGGVYGVSFSPDGQTMATSGGDRWVILWRTSDGYMIKPLEGHNHEVNNVSFSPKGDILASASADATIKLWRVKDGKLIRTLTGHKGEVFRVRFSPKGGILASAGRDNTVKIWRVSDGQLVRIFKGHTKAVSGVSFNPKGDVLASASSDKTIKLWRVSDGKLLKTLRGHTEEVWGVTFSPDGSMIASASNDNTVKLWSKDGIEMKTFWGHSQPVIDVSFSPEGKMIASASNDGTVKLWRVDSKQLQTTDLDHLLVRSCRWLHNYLENNPKINNQKGNLCSDLKQ</sequence>
<organism evidence="7 8">
    <name type="scientific">Scytonema hofmannii FACHB-248</name>
    <dbReference type="NCBI Taxonomy" id="1842502"/>
    <lineage>
        <taxon>Bacteria</taxon>
        <taxon>Bacillati</taxon>
        <taxon>Cyanobacteriota</taxon>
        <taxon>Cyanophyceae</taxon>
        <taxon>Nostocales</taxon>
        <taxon>Scytonemataceae</taxon>
        <taxon>Scytonema</taxon>
    </lineage>
</organism>
<dbReference type="PANTHER" id="PTHR19848:SF8">
    <property type="entry name" value="F-BOX AND WD REPEAT DOMAIN CONTAINING 7"/>
    <property type="match status" value="1"/>
</dbReference>
<proteinExistence type="predicted"/>
<evidence type="ECO:0000313" key="8">
    <source>
        <dbReference type="Proteomes" id="UP000660380"/>
    </source>
</evidence>
<dbReference type="InterPro" id="IPR020472">
    <property type="entry name" value="WD40_PAC1"/>
</dbReference>
<feature type="compositionally biased region" description="Gly residues" evidence="4">
    <location>
        <begin position="618"/>
        <end position="635"/>
    </location>
</feature>
<feature type="compositionally biased region" description="Pro residues" evidence="4">
    <location>
        <begin position="659"/>
        <end position="668"/>
    </location>
</feature>
<dbReference type="PRINTS" id="PR00320">
    <property type="entry name" value="GPROTEINBRPT"/>
</dbReference>
<dbReference type="SUPFAM" id="SSF54001">
    <property type="entry name" value="Cysteine proteinases"/>
    <property type="match status" value="1"/>
</dbReference>
<dbReference type="InterPro" id="IPR036322">
    <property type="entry name" value="WD40_repeat_dom_sf"/>
</dbReference>
<protein>
    <submittedName>
        <fullName evidence="7">Caspase family protein</fullName>
    </submittedName>
</protein>
<keyword evidence="8" id="KW-1185">Reference proteome</keyword>
<dbReference type="InterPro" id="IPR049052">
    <property type="entry name" value="nSTAND1"/>
</dbReference>
<dbReference type="Pfam" id="PF20703">
    <property type="entry name" value="nSTAND1"/>
    <property type="match status" value="1"/>
</dbReference>
<dbReference type="SMART" id="SM00320">
    <property type="entry name" value="WD40"/>
    <property type="match status" value="14"/>
</dbReference>
<dbReference type="CDD" id="cd00200">
    <property type="entry name" value="WD40"/>
    <property type="match status" value="2"/>
</dbReference>
<feature type="repeat" description="WD" evidence="3">
    <location>
        <begin position="1461"/>
        <end position="1502"/>
    </location>
</feature>
<feature type="repeat" description="WD" evidence="3">
    <location>
        <begin position="1552"/>
        <end position="1593"/>
    </location>
</feature>
<feature type="domain" description="Peptidase C14 caspase" evidence="5">
    <location>
        <begin position="25"/>
        <end position="229"/>
    </location>
</feature>
<gene>
    <name evidence="7" type="ORF">H6G81_14160</name>
</gene>
<dbReference type="SUPFAM" id="SSF50978">
    <property type="entry name" value="WD40 repeat-like"/>
    <property type="match status" value="2"/>
</dbReference>
<evidence type="ECO:0000256" key="1">
    <source>
        <dbReference type="ARBA" id="ARBA00022574"/>
    </source>
</evidence>
<comment type="caution">
    <text evidence="7">The sequence shown here is derived from an EMBL/GenBank/DDBJ whole genome shotgun (WGS) entry which is preliminary data.</text>
</comment>
<dbReference type="Pfam" id="PF00400">
    <property type="entry name" value="WD40"/>
    <property type="match status" value="14"/>
</dbReference>
<dbReference type="Pfam" id="PF00656">
    <property type="entry name" value="Peptidase_C14"/>
    <property type="match status" value="1"/>
</dbReference>
<dbReference type="InterPro" id="IPR011600">
    <property type="entry name" value="Pept_C14_caspase"/>
</dbReference>
<feature type="repeat" description="WD" evidence="3">
    <location>
        <begin position="1420"/>
        <end position="1451"/>
    </location>
</feature>
<dbReference type="Gene3D" id="3.40.50.1460">
    <property type="match status" value="1"/>
</dbReference>
<feature type="compositionally biased region" description="Basic and acidic residues" evidence="4">
    <location>
        <begin position="924"/>
        <end position="949"/>
    </location>
</feature>
<dbReference type="InterPro" id="IPR001680">
    <property type="entry name" value="WD40_rpt"/>
</dbReference>
<evidence type="ECO:0000256" key="2">
    <source>
        <dbReference type="ARBA" id="ARBA00022737"/>
    </source>
</evidence>
<feature type="compositionally biased region" description="Low complexity" evidence="4">
    <location>
        <begin position="646"/>
        <end position="658"/>
    </location>
</feature>
<dbReference type="SUPFAM" id="SSF52129">
    <property type="entry name" value="Caspase-like"/>
    <property type="match status" value="1"/>
</dbReference>
<feature type="repeat" description="WD" evidence="3">
    <location>
        <begin position="1337"/>
        <end position="1377"/>
    </location>
</feature>
<keyword evidence="1 3" id="KW-0853">WD repeat</keyword>
<feature type="region of interest" description="Disordered" evidence="4">
    <location>
        <begin position="914"/>
        <end position="967"/>
    </location>
</feature>
<feature type="region of interest" description="Disordered" evidence="4">
    <location>
        <begin position="615"/>
        <end position="669"/>
    </location>
</feature>
<dbReference type="InterPro" id="IPR038765">
    <property type="entry name" value="Papain-like_cys_pep_sf"/>
</dbReference>
<dbReference type="PANTHER" id="PTHR19848">
    <property type="entry name" value="WD40 REPEAT PROTEIN"/>
    <property type="match status" value="1"/>
</dbReference>
<dbReference type="EMBL" id="JACJTA010000026">
    <property type="protein sequence ID" value="MBD2605641.1"/>
    <property type="molecule type" value="Genomic_DNA"/>
</dbReference>
<keyword evidence="2" id="KW-0677">Repeat</keyword>
<evidence type="ECO:0000259" key="6">
    <source>
        <dbReference type="Pfam" id="PF20703"/>
    </source>
</evidence>
<name>A0ABR8GQY0_9CYAN</name>
<feature type="repeat" description="WD" evidence="3">
    <location>
        <begin position="1170"/>
        <end position="1201"/>
    </location>
</feature>
<feature type="repeat" description="WD" evidence="3">
    <location>
        <begin position="1253"/>
        <end position="1294"/>
    </location>
</feature>
<feature type="domain" description="Novel STAND NTPase 1" evidence="6">
    <location>
        <begin position="523"/>
        <end position="1024"/>
    </location>
</feature>
<dbReference type="InterPro" id="IPR027417">
    <property type="entry name" value="P-loop_NTPase"/>
</dbReference>
<dbReference type="SUPFAM" id="SSF52540">
    <property type="entry name" value="P-loop containing nucleoside triphosphate hydrolases"/>
    <property type="match status" value="1"/>
</dbReference>
<feature type="repeat" description="WD" evidence="3">
    <location>
        <begin position="1719"/>
        <end position="1760"/>
    </location>
</feature>
<feature type="repeat" description="WD" evidence="3">
    <location>
        <begin position="1211"/>
        <end position="1252"/>
    </location>
</feature>
<dbReference type="InterPro" id="IPR029030">
    <property type="entry name" value="Caspase-like_dom_sf"/>
</dbReference>
<reference evidence="7 8" key="1">
    <citation type="journal article" date="2020" name="ISME J.">
        <title>Comparative genomics reveals insights into cyanobacterial evolution and habitat adaptation.</title>
        <authorList>
            <person name="Chen M.Y."/>
            <person name="Teng W.K."/>
            <person name="Zhao L."/>
            <person name="Hu C.X."/>
            <person name="Zhou Y.K."/>
            <person name="Han B.P."/>
            <person name="Song L.R."/>
            <person name="Shu W.S."/>
        </authorList>
    </citation>
    <scope>NUCLEOTIDE SEQUENCE [LARGE SCALE GENOMIC DNA]</scope>
    <source>
        <strain evidence="7 8">FACHB-248</strain>
    </source>
</reference>
<dbReference type="Proteomes" id="UP000660380">
    <property type="component" value="Unassembled WGS sequence"/>
</dbReference>
<feature type="repeat" description="WD" evidence="3">
    <location>
        <begin position="1510"/>
        <end position="1551"/>
    </location>
</feature>
<feature type="repeat" description="WD" evidence="3">
    <location>
        <begin position="1594"/>
        <end position="1635"/>
    </location>
</feature>
<evidence type="ECO:0000256" key="3">
    <source>
        <dbReference type="PROSITE-ProRule" id="PRU00221"/>
    </source>
</evidence>
<evidence type="ECO:0000313" key="7">
    <source>
        <dbReference type="EMBL" id="MBD2605641.1"/>
    </source>
</evidence>
<dbReference type="InterPro" id="IPR015943">
    <property type="entry name" value="WD40/YVTN_repeat-like_dom_sf"/>
</dbReference>
<feature type="repeat" description="WD" evidence="3">
    <location>
        <begin position="1378"/>
        <end position="1419"/>
    </location>
</feature>
<feature type="repeat" description="WD" evidence="3">
    <location>
        <begin position="1636"/>
        <end position="1677"/>
    </location>
</feature>
<accession>A0ABR8GQY0</accession>
<dbReference type="RefSeq" id="WP_190909760.1">
    <property type="nucleotide sequence ID" value="NZ_JACJTA010000026.1"/>
</dbReference>
<evidence type="ECO:0000259" key="5">
    <source>
        <dbReference type="Pfam" id="PF00656"/>
    </source>
</evidence>
<dbReference type="Gene3D" id="2.130.10.10">
    <property type="entry name" value="YVTN repeat-like/Quinoprotein amine dehydrogenase"/>
    <property type="match status" value="6"/>
</dbReference>